<reference evidence="3 4" key="1">
    <citation type="submission" date="2020-12" db="EMBL/GenBank/DDBJ databases">
        <title>YIM B01967 draft genome.</title>
        <authorList>
            <person name="Yan X."/>
        </authorList>
    </citation>
    <scope>NUCLEOTIDE SEQUENCE [LARGE SCALE GENOMIC DNA]</scope>
    <source>
        <strain evidence="3 4">YIM B01967</strain>
    </source>
</reference>
<keyword evidence="1" id="KW-0472">Membrane</keyword>
<feature type="transmembrane region" description="Helical" evidence="1">
    <location>
        <begin position="12"/>
        <end position="30"/>
    </location>
</feature>
<proteinExistence type="predicted"/>
<feature type="transmembrane region" description="Helical" evidence="1">
    <location>
        <begin position="294"/>
        <end position="314"/>
    </location>
</feature>
<dbReference type="InterPro" id="IPR052529">
    <property type="entry name" value="Bact_Transport_Assoc"/>
</dbReference>
<feature type="transmembrane region" description="Helical" evidence="1">
    <location>
        <begin position="205"/>
        <end position="223"/>
    </location>
</feature>
<accession>A0ABS1HBG2</accession>
<feature type="transmembrane region" description="Helical" evidence="1">
    <location>
        <begin position="244"/>
        <end position="263"/>
    </location>
</feature>
<evidence type="ECO:0000313" key="3">
    <source>
        <dbReference type="EMBL" id="MBK3496323.1"/>
    </source>
</evidence>
<feature type="transmembrane region" description="Helical" evidence="1">
    <location>
        <begin position="114"/>
        <end position="130"/>
    </location>
</feature>
<feature type="transmembrane region" description="Helical" evidence="1">
    <location>
        <begin position="85"/>
        <end position="108"/>
    </location>
</feature>
<feature type="transmembrane region" description="Helical" evidence="1">
    <location>
        <begin position="320"/>
        <end position="341"/>
    </location>
</feature>
<evidence type="ECO:0000313" key="4">
    <source>
        <dbReference type="Proteomes" id="UP000618943"/>
    </source>
</evidence>
<dbReference type="PANTHER" id="PTHR30590">
    <property type="entry name" value="INNER MEMBRANE PROTEIN"/>
    <property type="match status" value="1"/>
</dbReference>
<keyword evidence="1" id="KW-0812">Transmembrane</keyword>
<sequence length="365" mass="41531">MEQSKRIRLLDVLRGFAIIGTLGTNIWLFAQPGVLMSSGGWLDSFEAFLAALQSVFVNGKLLGLLTIMFGIGLELKYRKAQRNGLPWLPFYIWTMALLFLDGLLHYLFVFEYDILMSYALTGIIVAFLIRSREGVMNRWMKVSAIVHAIGVTIFSLLWMAVLRDESFIAEIAVGFREIEELYTEGGYWEQVAYRLLDFIGLRAEAIAILFMNIALYIVGIRLFRSGAFHANEEGRCIRRRLLRWGLGLGMPLNMLLLVPGGLFDLLVRYLFAPILSLGYIGLLAWMLEKAALSCYVLQNILASLLFYSWGFSLAPVHSVYAILATWIGISIVMMLAAHLFVKKIGTGPLEWLWRKLSYMPFKRRI</sequence>
<feature type="transmembrane region" description="Helical" evidence="1">
    <location>
        <begin position="269"/>
        <end position="287"/>
    </location>
</feature>
<keyword evidence="4" id="KW-1185">Reference proteome</keyword>
<dbReference type="RefSeq" id="WP_200749796.1">
    <property type="nucleotide sequence ID" value="NZ_JAEOAH010000028.1"/>
</dbReference>
<dbReference type="PANTHER" id="PTHR30590:SF2">
    <property type="entry name" value="INNER MEMBRANE PROTEIN"/>
    <property type="match status" value="1"/>
</dbReference>
<feature type="transmembrane region" description="Helical" evidence="1">
    <location>
        <begin position="50"/>
        <end position="73"/>
    </location>
</feature>
<comment type="caution">
    <text evidence="3">The sequence shown here is derived from an EMBL/GenBank/DDBJ whole genome shotgun (WGS) entry which is preliminary data.</text>
</comment>
<dbReference type="Proteomes" id="UP000618943">
    <property type="component" value="Unassembled WGS sequence"/>
</dbReference>
<feature type="transmembrane region" description="Helical" evidence="1">
    <location>
        <begin position="142"/>
        <end position="161"/>
    </location>
</feature>
<feature type="domain" description="DUF418" evidence="2">
    <location>
        <begin position="289"/>
        <end position="359"/>
    </location>
</feature>
<evidence type="ECO:0000259" key="2">
    <source>
        <dbReference type="Pfam" id="PF04235"/>
    </source>
</evidence>
<keyword evidence="1" id="KW-1133">Transmembrane helix</keyword>
<dbReference type="EMBL" id="JAEOAH010000028">
    <property type="protein sequence ID" value="MBK3496323.1"/>
    <property type="molecule type" value="Genomic_DNA"/>
</dbReference>
<organism evidence="3 4">
    <name type="scientific">Viridibacillus soli</name>
    <dbReference type="NCBI Taxonomy" id="2798301"/>
    <lineage>
        <taxon>Bacteria</taxon>
        <taxon>Bacillati</taxon>
        <taxon>Bacillota</taxon>
        <taxon>Bacilli</taxon>
        <taxon>Bacillales</taxon>
        <taxon>Caryophanaceae</taxon>
        <taxon>Viridibacillus</taxon>
    </lineage>
</organism>
<protein>
    <submittedName>
        <fullName evidence="3">DUF418 domain-containing protein</fullName>
    </submittedName>
</protein>
<name>A0ABS1HBG2_9BACL</name>
<gene>
    <name evidence="3" type="ORF">JFL43_15925</name>
</gene>
<dbReference type="Pfam" id="PF04235">
    <property type="entry name" value="DUF418"/>
    <property type="match status" value="1"/>
</dbReference>
<dbReference type="InterPro" id="IPR007349">
    <property type="entry name" value="DUF418"/>
</dbReference>
<evidence type="ECO:0000256" key="1">
    <source>
        <dbReference type="SAM" id="Phobius"/>
    </source>
</evidence>